<dbReference type="Proteomes" id="UP000075243">
    <property type="component" value="Unassembled WGS sequence"/>
</dbReference>
<evidence type="ECO:0000313" key="1">
    <source>
        <dbReference type="EMBL" id="KYP43962.1"/>
    </source>
</evidence>
<protein>
    <submittedName>
        <fullName evidence="1">Retrovirus-related Pol polyprotein from transposon TNT 1-94</fullName>
    </submittedName>
</protein>
<sequence>KPRKKTDKGWEFLNHKVVVMIQKYIDRSFFEHASIYTNAYELWTKVESMIQKKTPRNKVHFVKKLVKLKHFEGKNMIEHLNTFKGLVNQLMKVEMKIDDDVQTCLLHFFLESWETFVATFSNIVPSGQLSMDDVVDCLLNEE</sequence>
<gene>
    <name evidence="1" type="ORF">KK1_034546</name>
</gene>
<keyword evidence="2" id="KW-1185">Reference proteome</keyword>
<accession>A0A151RN51</accession>
<dbReference type="AlphaFoldDB" id="A0A151RN51"/>
<name>A0A151RN51_CAJCA</name>
<proteinExistence type="predicted"/>
<evidence type="ECO:0000313" key="2">
    <source>
        <dbReference type="Proteomes" id="UP000075243"/>
    </source>
</evidence>
<dbReference type="Gramene" id="C.cajan_32409.t">
    <property type="protein sequence ID" value="C.cajan_32409.t.cds1"/>
    <property type="gene ID" value="C.cajan_32409"/>
</dbReference>
<organism evidence="1 2">
    <name type="scientific">Cajanus cajan</name>
    <name type="common">Pigeon pea</name>
    <name type="synonym">Cajanus indicus</name>
    <dbReference type="NCBI Taxonomy" id="3821"/>
    <lineage>
        <taxon>Eukaryota</taxon>
        <taxon>Viridiplantae</taxon>
        <taxon>Streptophyta</taxon>
        <taxon>Embryophyta</taxon>
        <taxon>Tracheophyta</taxon>
        <taxon>Spermatophyta</taxon>
        <taxon>Magnoliopsida</taxon>
        <taxon>eudicotyledons</taxon>
        <taxon>Gunneridae</taxon>
        <taxon>Pentapetalae</taxon>
        <taxon>rosids</taxon>
        <taxon>fabids</taxon>
        <taxon>Fabales</taxon>
        <taxon>Fabaceae</taxon>
        <taxon>Papilionoideae</taxon>
        <taxon>50 kb inversion clade</taxon>
        <taxon>NPAAA clade</taxon>
        <taxon>indigoferoid/millettioid clade</taxon>
        <taxon>Phaseoleae</taxon>
        <taxon>Cajanus</taxon>
    </lineage>
</organism>
<dbReference type="Pfam" id="PF14223">
    <property type="entry name" value="Retrotran_gag_2"/>
    <property type="match status" value="1"/>
</dbReference>
<feature type="non-terminal residue" evidence="1">
    <location>
        <position position="1"/>
    </location>
</feature>
<reference evidence="1" key="1">
    <citation type="journal article" date="2012" name="Nat. Biotechnol.">
        <title>Draft genome sequence of pigeonpea (Cajanus cajan), an orphan legume crop of resource-poor farmers.</title>
        <authorList>
            <person name="Varshney R.K."/>
            <person name="Chen W."/>
            <person name="Li Y."/>
            <person name="Bharti A.K."/>
            <person name="Saxena R.K."/>
            <person name="Schlueter J.A."/>
            <person name="Donoghue M.T."/>
            <person name="Azam S."/>
            <person name="Fan G."/>
            <person name="Whaley A.M."/>
            <person name="Farmer A.D."/>
            <person name="Sheridan J."/>
            <person name="Iwata A."/>
            <person name="Tuteja R."/>
            <person name="Penmetsa R.V."/>
            <person name="Wu W."/>
            <person name="Upadhyaya H.D."/>
            <person name="Yang S.P."/>
            <person name="Shah T."/>
            <person name="Saxena K.B."/>
            <person name="Michael T."/>
            <person name="McCombie W.R."/>
            <person name="Yang B."/>
            <person name="Zhang G."/>
            <person name="Yang H."/>
            <person name="Wang J."/>
            <person name="Spillane C."/>
            <person name="Cook D.R."/>
            <person name="May G.D."/>
            <person name="Xu X."/>
            <person name="Jackson S.A."/>
        </authorList>
    </citation>
    <scope>NUCLEOTIDE SEQUENCE [LARGE SCALE GENOMIC DNA]</scope>
</reference>
<dbReference type="EMBL" id="KQ483645">
    <property type="protein sequence ID" value="KYP43962.1"/>
    <property type="molecule type" value="Genomic_DNA"/>
</dbReference>